<keyword evidence="3" id="KW-0472">Membrane</keyword>
<evidence type="ECO:0000259" key="4">
    <source>
        <dbReference type="Pfam" id="PF10145"/>
    </source>
</evidence>
<dbReference type="NCBIfam" id="TIGR01760">
    <property type="entry name" value="tape_meas_TP901"/>
    <property type="match status" value="1"/>
</dbReference>
<evidence type="ECO:0000313" key="5">
    <source>
        <dbReference type="EMBL" id="PZT47263.1"/>
    </source>
</evidence>
<feature type="coiled-coil region" evidence="2">
    <location>
        <begin position="34"/>
        <end position="71"/>
    </location>
</feature>
<feature type="transmembrane region" description="Helical" evidence="3">
    <location>
        <begin position="469"/>
        <end position="487"/>
    </location>
</feature>
<dbReference type="EMBL" id="NBIU01000053">
    <property type="protein sequence ID" value="PZT47263.1"/>
    <property type="molecule type" value="Genomic_DNA"/>
</dbReference>
<feature type="transmembrane region" description="Helical" evidence="3">
    <location>
        <begin position="539"/>
        <end position="564"/>
    </location>
</feature>
<dbReference type="PANTHER" id="PTHR37813">
    <property type="entry name" value="FELS-2 PROPHAGE PROTEIN"/>
    <property type="match status" value="1"/>
</dbReference>
<evidence type="ECO:0000256" key="1">
    <source>
        <dbReference type="ARBA" id="ARBA00022612"/>
    </source>
</evidence>
<dbReference type="Proteomes" id="UP000249746">
    <property type="component" value="Unassembled WGS sequence"/>
</dbReference>
<sequence length="694" mass="75110">MQDLGFSFGISLAFKGLKEIAKSTDSLRAFSQKLDQSTKSVKALNKSIDKLEQSKAKISALKEEFSSMSGELMGKAAASLAIVAPVKIAGNVEDDLNRINQYLNTDNKTLNALRKNFLNLSSDIGAPVSEIMKLGTEASKLGIKSEAQILAFSKLGISYQKVFELSNEEASGFMSKLSNIYKLNVEQMQSLGDKIVNVAKVSNVAAGSIAKVMNEVGGDAKLIGMSAEQTAALSAAFASATKDEGEAVGTFKALTGVLSTLNNASDDVKNQFLSLGLSTEQLSAYFKQDAGEAVKMLLNQIKTLPKDEMTDFLNSVFGSGAAGMMQNLVDNTDKYEEALKSLSNTKMGGLNNEFNKLNSSTNAGLEKLTTSISNLTASLGVALAPAINVIVKLLSSVINAIRWLVDTFPNLSVAIGTIVVALTASSVAMTAFKTSMLVARLIMAQFIFSLNAITTAFNILKIAFLSNPIGLILMAIAGVATLVVLNWEKVKGWFMSFINWLKPLWQPIANFVKAVFMGWINLFKYFVNIFKSLSGGMASFFKAVFAPIGEFFTGLFSGIFDWFAKKLEWVNNTLGKLKNIGGKIANFFGFTEDEEIQNNSTGQENKKDANKQDLQVSKSYVEDLKAKTNTIPTKTQQANNVQNSHVSVNVNGTFNIATQNGIFDLGAFAKEIEREVLKAISKNNDKQKQTTIWG</sequence>
<dbReference type="PANTHER" id="PTHR37813:SF1">
    <property type="entry name" value="FELS-2 PROPHAGE PROTEIN"/>
    <property type="match status" value="1"/>
</dbReference>
<dbReference type="Pfam" id="PF10145">
    <property type="entry name" value="PhageMin_Tail"/>
    <property type="match status" value="1"/>
</dbReference>
<gene>
    <name evidence="5" type="ORF">B6S12_10005</name>
</gene>
<protein>
    <submittedName>
        <fullName evidence="5">Phage tail tape measure protein</fullName>
    </submittedName>
</protein>
<proteinExistence type="predicted"/>
<keyword evidence="3" id="KW-0812">Transmembrane</keyword>
<evidence type="ECO:0000256" key="2">
    <source>
        <dbReference type="SAM" id="Coils"/>
    </source>
</evidence>
<evidence type="ECO:0000256" key="3">
    <source>
        <dbReference type="SAM" id="Phobius"/>
    </source>
</evidence>
<feature type="domain" description="Phage tail tape measure protein" evidence="4">
    <location>
        <begin position="115"/>
        <end position="318"/>
    </location>
</feature>
<evidence type="ECO:0000313" key="6">
    <source>
        <dbReference type="Proteomes" id="UP000249746"/>
    </source>
</evidence>
<keyword evidence="6" id="KW-1185">Reference proteome</keyword>
<keyword evidence="2" id="KW-0175">Coiled coil</keyword>
<feature type="transmembrane region" description="Helical" evidence="3">
    <location>
        <begin position="379"/>
        <end position="401"/>
    </location>
</feature>
<dbReference type="RefSeq" id="WP_111230646.1">
    <property type="nucleotide sequence ID" value="NZ_NBIU01000053.1"/>
</dbReference>
<name>A0A2W6PKR1_9HELI</name>
<feature type="transmembrane region" description="Helical" evidence="3">
    <location>
        <begin position="438"/>
        <end position="457"/>
    </location>
</feature>
<keyword evidence="3" id="KW-1133">Transmembrane helix</keyword>
<dbReference type="AlphaFoldDB" id="A0A2W6PKR1"/>
<feature type="transmembrane region" description="Helical" evidence="3">
    <location>
        <begin position="507"/>
        <end position="527"/>
    </location>
</feature>
<dbReference type="InterPro" id="IPR010090">
    <property type="entry name" value="Phage_tape_meas"/>
</dbReference>
<organism evidence="5 6">
    <name type="scientific">Helicobacter valdiviensis</name>
    <dbReference type="NCBI Taxonomy" id="1458358"/>
    <lineage>
        <taxon>Bacteria</taxon>
        <taxon>Pseudomonadati</taxon>
        <taxon>Campylobacterota</taxon>
        <taxon>Epsilonproteobacteria</taxon>
        <taxon>Campylobacterales</taxon>
        <taxon>Helicobacteraceae</taxon>
        <taxon>Helicobacter</taxon>
    </lineage>
</organism>
<accession>A0A2W6PKR1</accession>
<dbReference type="OrthoDB" id="5314874at2"/>
<feature type="transmembrane region" description="Helical" evidence="3">
    <location>
        <begin position="413"/>
        <end position="432"/>
    </location>
</feature>
<reference evidence="5 6" key="1">
    <citation type="submission" date="2017-03" db="EMBL/GenBank/DDBJ databases">
        <title>Genomic and clinical evidence uncovers the enterohepatic species Helicobacter valdiviensis as a potential human intestinal pathogen.</title>
        <authorList>
            <person name="Fresia P."/>
            <person name="Jara R."/>
            <person name="Sierra R."/>
            <person name="Ferres I."/>
            <person name="Greif G."/>
            <person name="Iraola G."/>
            <person name="Collado L."/>
        </authorList>
    </citation>
    <scope>NUCLEOTIDE SEQUENCE [LARGE SCALE GENOMIC DNA]</scope>
    <source>
        <strain evidence="5 6">WBE14</strain>
    </source>
</reference>
<keyword evidence="1" id="KW-1188">Viral release from host cell</keyword>
<comment type="caution">
    <text evidence="5">The sequence shown here is derived from an EMBL/GenBank/DDBJ whole genome shotgun (WGS) entry which is preliminary data.</text>
</comment>